<evidence type="ECO:0000256" key="6">
    <source>
        <dbReference type="RuleBase" id="RU000682"/>
    </source>
</evidence>
<keyword evidence="4 5" id="KW-0539">Nucleus</keyword>
<evidence type="ECO:0000256" key="2">
    <source>
        <dbReference type="ARBA" id="ARBA00023125"/>
    </source>
</evidence>
<reference evidence="8 9" key="1">
    <citation type="submission" date="2019-03" db="EMBL/GenBank/DDBJ databases">
        <title>An improved genome assembly of the fluke Schistosoma japonicum.</title>
        <authorList>
            <person name="Hu W."/>
            <person name="Luo F."/>
            <person name="Yin M."/>
            <person name="Mo X."/>
            <person name="Sun C."/>
            <person name="Wu Q."/>
            <person name="Zhu B."/>
            <person name="Xiang M."/>
            <person name="Wang J."/>
            <person name="Wang Y."/>
            <person name="Zhang T."/>
            <person name="Xu B."/>
            <person name="Zheng H."/>
            <person name="Feng Z."/>
        </authorList>
    </citation>
    <scope>NUCLEOTIDE SEQUENCE [LARGE SCALE GENOMIC DNA]</scope>
    <source>
        <strain evidence="8">HuSjv2</strain>
        <tissue evidence="8">Worms</tissue>
    </source>
</reference>
<dbReference type="OrthoDB" id="3225452at2759"/>
<keyword evidence="9" id="KW-1185">Reference proteome</keyword>
<dbReference type="InterPro" id="IPR017970">
    <property type="entry name" value="Homeobox_CS"/>
</dbReference>
<evidence type="ECO:0000256" key="1">
    <source>
        <dbReference type="ARBA" id="ARBA00004123"/>
    </source>
</evidence>
<dbReference type="STRING" id="6182.A0A4Z2D7A8"/>
<keyword evidence="2 5" id="KW-0238">DNA-binding</keyword>
<gene>
    <name evidence="8" type="ORF">EWB00_003799</name>
</gene>
<proteinExistence type="predicted"/>
<dbReference type="AlphaFoldDB" id="A0A4Z2D7A8"/>
<dbReference type="InterPro" id="IPR001356">
    <property type="entry name" value="HD"/>
</dbReference>
<dbReference type="PROSITE" id="PS50071">
    <property type="entry name" value="HOMEOBOX_2"/>
    <property type="match status" value="1"/>
</dbReference>
<accession>A0A4Z2D7A8</accession>
<feature type="DNA-binding region" description="Homeobox" evidence="5">
    <location>
        <begin position="124"/>
        <end position="183"/>
    </location>
</feature>
<dbReference type="SUPFAM" id="SSF46689">
    <property type="entry name" value="Homeodomain-like"/>
    <property type="match status" value="1"/>
</dbReference>
<dbReference type="InterPro" id="IPR009057">
    <property type="entry name" value="Homeodomain-like_sf"/>
</dbReference>
<organism evidence="8 9">
    <name type="scientific">Schistosoma japonicum</name>
    <name type="common">Blood fluke</name>
    <dbReference type="NCBI Taxonomy" id="6182"/>
    <lineage>
        <taxon>Eukaryota</taxon>
        <taxon>Metazoa</taxon>
        <taxon>Spiralia</taxon>
        <taxon>Lophotrochozoa</taxon>
        <taxon>Platyhelminthes</taxon>
        <taxon>Trematoda</taxon>
        <taxon>Digenea</taxon>
        <taxon>Strigeidida</taxon>
        <taxon>Schistosomatoidea</taxon>
        <taxon>Schistosomatidae</taxon>
        <taxon>Schistosoma</taxon>
    </lineage>
</organism>
<evidence type="ECO:0000313" key="8">
    <source>
        <dbReference type="EMBL" id="TNN12363.1"/>
    </source>
</evidence>
<keyword evidence="3 5" id="KW-0371">Homeobox</keyword>
<evidence type="ECO:0000313" key="9">
    <source>
        <dbReference type="Proteomes" id="UP000311919"/>
    </source>
</evidence>
<evidence type="ECO:0000256" key="3">
    <source>
        <dbReference type="ARBA" id="ARBA00023155"/>
    </source>
</evidence>
<dbReference type="PANTHER" id="PTHR24329:SF337">
    <property type="entry name" value="ARISTALESS RELATED HOMEOBOX"/>
    <property type="match status" value="1"/>
</dbReference>
<comment type="subcellular location">
    <subcellularLocation>
        <location evidence="1 5 6">Nucleus</location>
    </subcellularLocation>
</comment>
<name>A0A4Z2D7A8_SCHJA</name>
<evidence type="ECO:0000259" key="7">
    <source>
        <dbReference type="PROSITE" id="PS50071"/>
    </source>
</evidence>
<dbReference type="FunFam" id="1.10.10.60:FF:000679">
    <property type="entry name" value="Homeobox protein aristaless"/>
    <property type="match status" value="1"/>
</dbReference>
<dbReference type="PROSITE" id="PS00027">
    <property type="entry name" value="HOMEOBOX_1"/>
    <property type="match status" value="1"/>
</dbReference>
<feature type="domain" description="Homeobox" evidence="7">
    <location>
        <begin position="122"/>
        <end position="182"/>
    </location>
</feature>
<dbReference type="PANTHER" id="PTHR24329">
    <property type="entry name" value="HOMEOBOX PROTEIN ARISTALESS"/>
    <property type="match status" value="1"/>
</dbReference>
<dbReference type="GO" id="GO:0005634">
    <property type="term" value="C:nucleus"/>
    <property type="evidence" value="ECO:0007669"/>
    <property type="project" value="UniProtKB-SubCell"/>
</dbReference>
<protein>
    <submittedName>
        <fullName evidence="8">Retinal homeobox protein</fullName>
    </submittedName>
</protein>
<dbReference type="Gene3D" id="1.10.10.60">
    <property type="entry name" value="Homeodomain-like"/>
    <property type="match status" value="1"/>
</dbReference>
<dbReference type="Pfam" id="PF00046">
    <property type="entry name" value="Homeodomain"/>
    <property type="match status" value="1"/>
</dbReference>
<dbReference type="CDD" id="cd00086">
    <property type="entry name" value="homeodomain"/>
    <property type="match status" value="1"/>
</dbReference>
<dbReference type="GO" id="GO:0000977">
    <property type="term" value="F:RNA polymerase II transcription regulatory region sequence-specific DNA binding"/>
    <property type="evidence" value="ECO:0007669"/>
    <property type="project" value="TreeGrafter"/>
</dbReference>
<evidence type="ECO:0000256" key="5">
    <source>
        <dbReference type="PROSITE-ProRule" id="PRU00108"/>
    </source>
</evidence>
<dbReference type="InterPro" id="IPR050649">
    <property type="entry name" value="Paired_Homeobox_TFs"/>
</dbReference>
<comment type="caution">
    <text evidence="8">The sequence shown here is derived from an EMBL/GenBank/DDBJ whole genome shotgun (WGS) entry which is preliminary data.</text>
</comment>
<dbReference type="GO" id="GO:0000981">
    <property type="term" value="F:DNA-binding transcription factor activity, RNA polymerase II-specific"/>
    <property type="evidence" value="ECO:0007669"/>
    <property type="project" value="InterPro"/>
</dbReference>
<dbReference type="Proteomes" id="UP000311919">
    <property type="component" value="Unassembled WGS sequence"/>
</dbReference>
<dbReference type="SMART" id="SM00389">
    <property type="entry name" value="HOX"/>
    <property type="match status" value="1"/>
</dbReference>
<evidence type="ECO:0000256" key="4">
    <source>
        <dbReference type="ARBA" id="ARBA00023242"/>
    </source>
</evidence>
<dbReference type="EMBL" id="SKCS01000234">
    <property type="protein sequence ID" value="TNN12363.1"/>
    <property type="molecule type" value="Genomic_DNA"/>
</dbReference>
<sequence>MDSKQPYSKDYLYQSSGYPNLTYSPVVGSSIQHRGSIESLSTNSHFPLNSVSKFHSQQDNDLIKNRTMVTQINDQDGYFKTIEQKNYAYHTSPIAVSDMYECSPGSPLSNDDIVSDSNVTNFMGRRNRTTFSEKQVEFLELAFQHTHYPDLQLRETLAYQTNLPECKIQVWFSNRRARWRKQISFTCQNTLETMNTLSDSLNKQQKYETITSNNNEIQHQIMPMSLLTNKSKVSQSTHSILQTSLDQLNNEHLKNISGYNSTTMANTFTNREIIQSPPSIEKKILYDYCNALLKLYQTKHFTSSNEMNECSSNDLLHTTHWDYQVKGRNDNQIDQLSPSKETQRILHKVMEESGYLPRTIDNESCDYTTYNVAIDFNKTTPNKPSSSTMTENKYTTQKQTNEIECNTLEMSLHNTRPLSTLKIVHQSDTSELIEPDSTMDYQKSP</sequence>